<protein>
    <submittedName>
        <fullName evidence="2">Predicted dehydrogenase</fullName>
    </submittedName>
</protein>
<evidence type="ECO:0000313" key="2">
    <source>
        <dbReference type="EMBL" id="SFL46162.1"/>
    </source>
</evidence>
<dbReference type="InterPro" id="IPR052515">
    <property type="entry name" value="Gfo/Idh/MocA_Oxidoreductase"/>
</dbReference>
<name>A0A1I4HVH8_9BACI</name>
<dbReference type="Gene3D" id="3.30.360.10">
    <property type="entry name" value="Dihydrodipicolinate Reductase, domain 2"/>
    <property type="match status" value="1"/>
</dbReference>
<dbReference type="Pfam" id="PF01408">
    <property type="entry name" value="GFO_IDH_MocA"/>
    <property type="match status" value="1"/>
</dbReference>
<accession>A0A1I4HVH8</accession>
<dbReference type="EMBL" id="FOTY01000001">
    <property type="protein sequence ID" value="SFL46162.1"/>
    <property type="molecule type" value="Genomic_DNA"/>
</dbReference>
<organism evidence="2 3">
    <name type="scientific">Salibacterium qingdaonense</name>
    <dbReference type="NCBI Taxonomy" id="266892"/>
    <lineage>
        <taxon>Bacteria</taxon>
        <taxon>Bacillati</taxon>
        <taxon>Bacillota</taxon>
        <taxon>Bacilli</taxon>
        <taxon>Bacillales</taxon>
        <taxon>Bacillaceae</taxon>
    </lineage>
</organism>
<dbReference type="InterPro" id="IPR036291">
    <property type="entry name" value="NAD(P)-bd_dom_sf"/>
</dbReference>
<dbReference type="STRING" id="266892.SAMN04488054_10143"/>
<dbReference type="AlphaFoldDB" id="A0A1I4HVH8"/>
<dbReference type="PANTHER" id="PTHR43249:SF1">
    <property type="entry name" value="D-GLUCOSIDE 3-DEHYDROGENASE"/>
    <property type="match status" value="1"/>
</dbReference>
<dbReference type="InterPro" id="IPR000683">
    <property type="entry name" value="Gfo/Idh/MocA-like_OxRdtase_N"/>
</dbReference>
<dbReference type="GO" id="GO:0000166">
    <property type="term" value="F:nucleotide binding"/>
    <property type="evidence" value="ECO:0007669"/>
    <property type="project" value="InterPro"/>
</dbReference>
<dbReference type="PANTHER" id="PTHR43249">
    <property type="entry name" value="UDP-N-ACETYL-2-AMINO-2-DEOXY-D-GLUCURONATE OXIDASE"/>
    <property type="match status" value="1"/>
</dbReference>
<dbReference type="Proteomes" id="UP000199668">
    <property type="component" value="Unassembled WGS sequence"/>
</dbReference>
<dbReference type="SUPFAM" id="SSF55347">
    <property type="entry name" value="Glyceraldehyde-3-phosphate dehydrogenase-like, C-terminal domain"/>
    <property type="match status" value="1"/>
</dbReference>
<dbReference type="Gene3D" id="3.40.50.720">
    <property type="entry name" value="NAD(P)-binding Rossmann-like Domain"/>
    <property type="match status" value="1"/>
</dbReference>
<dbReference type="SUPFAM" id="SSF51735">
    <property type="entry name" value="NAD(P)-binding Rossmann-fold domains"/>
    <property type="match status" value="1"/>
</dbReference>
<dbReference type="RefSeq" id="WP_090925030.1">
    <property type="nucleotide sequence ID" value="NZ_FOTY01000001.1"/>
</dbReference>
<evidence type="ECO:0000313" key="3">
    <source>
        <dbReference type="Proteomes" id="UP000199668"/>
    </source>
</evidence>
<dbReference type="OrthoDB" id="9781966at2"/>
<sequence>MEQSVSIVLVGIGGYGNNYLKVLWEESMFNRIQGVVDIAPENSDYYEQLKEADVPVFSSMEAFYEKHEADMAVISTPIHFHTAQTICALENGSHVLCEKPMTPSLEDAETIIRLKKEKNAFVAVGFDWSFSRIIQQVKQDVLSGRFGEARRMKTLALWPRTEAYYERASWAGKKYAADRTPIFDSVVNNATSHFLHNMFYILGSRAERSAPLKELTAELYRANDIETFDTCALKGETEGGVPIYFLASHAVTEEIGPVIRYEFEHAVLTYVHHEQELKAEFTDGTVVTYGNPENERSFKLYHCMEAVQEQRTETLCGPEAALSHLHAINALHESVPEAQRFPEEIAKYDPDTRLHYVEGLDELLTQCYEDWQLPSEKGAAWTRQGRTISIPASSLSQT</sequence>
<keyword evidence="3" id="KW-1185">Reference proteome</keyword>
<evidence type="ECO:0000259" key="1">
    <source>
        <dbReference type="Pfam" id="PF01408"/>
    </source>
</evidence>
<reference evidence="2 3" key="1">
    <citation type="submission" date="2016-10" db="EMBL/GenBank/DDBJ databases">
        <authorList>
            <person name="de Groot N.N."/>
        </authorList>
    </citation>
    <scope>NUCLEOTIDE SEQUENCE [LARGE SCALE GENOMIC DNA]</scope>
    <source>
        <strain evidence="2 3">CGMCC 1.6134</strain>
    </source>
</reference>
<proteinExistence type="predicted"/>
<gene>
    <name evidence="2" type="ORF">SAMN04488054_10143</name>
</gene>
<feature type="domain" description="Gfo/Idh/MocA-like oxidoreductase N-terminal" evidence="1">
    <location>
        <begin position="6"/>
        <end position="126"/>
    </location>
</feature>